<dbReference type="PANTHER" id="PTHR14735:SF1">
    <property type="entry name" value="COILED-COIL DOMAIN-CONTAINING PROTEIN 134"/>
    <property type="match status" value="1"/>
</dbReference>
<dbReference type="InterPro" id="IPR026321">
    <property type="entry name" value="CC134"/>
</dbReference>
<keyword evidence="3" id="KW-1185">Reference proteome</keyword>
<organism evidence="3 4">
    <name type="scientific">Haemonchus contortus</name>
    <name type="common">Barber pole worm</name>
    <dbReference type="NCBI Taxonomy" id="6289"/>
    <lineage>
        <taxon>Eukaryota</taxon>
        <taxon>Metazoa</taxon>
        <taxon>Ecdysozoa</taxon>
        <taxon>Nematoda</taxon>
        <taxon>Chromadorea</taxon>
        <taxon>Rhabditida</taxon>
        <taxon>Rhabditina</taxon>
        <taxon>Rhabditomorpha</taxon>
        <taxon>Strongyloidea</taxon>
        <taxon>Trichostrongylidae</taxon>
        <taxon>Haemonchus</taxon>
    </lineage>
</organism>
<evidence type="ECO:0000313" key="4">
    <source>
        <dbReference type="WBParaSite" id="HCON_00091870-00001"/>
    </source>
</evidence>
<feature type="signal peptide" evidence="2">
    <location>
        <begin position="1"/>
        <end position="19"/>
    </location>
</feature>
<sequence>MYSAFVLMAFCSLTIPIKAKIDHQDIKHVHKTATKPKVEAAHKHIDSIDIKKSYTELFKAKRRDQLGAIESIVNIEESKRRRYVEEVVKNVKDILRENRETLERIGHLASDPYPHDSETLTNAISKVLENVAFFSDLSLRFPFIEKLMEKDRKLRTDVVWAYNYAKETGLCDVDTSKVLDMMAQQHGIIPKSEKFINPYDKERAKKDLEELAAQEQERHAMEKDSKITKKKRKSESKSEL</sequence>
<reference evidence="4" key="1">
    <citation type="submission" date="2020-12" db="UniProtKB">
        <authorList>
            <consortium name="WormBaseParasite"/>
        </authorList>
    </citation>
    <scope>IDENTIFICATION</scope>
    <source>
        <strain evidence="4">MHco3</strain>
    </source>
</reference>
<evidence type="ECO:0000256" key="1">
    <source>
        <dbReference type="SAM" id="MobiDB-lite"/>
    </source>
</evidence>
<dbReference type="Proteomes" id="UP000025227">
    <property type="component" value="Unplaced"/>
</dbReference>
<dbReference type="OrthoDB" id="5854099at2759"/>
<feature type="region of interest" description="Disordered" evidence="1">
    <location>
        <begin position="206"/>
        <end position="240"/>
    </location>
</feature>
<feature type="chain" id="PRO_5029534176" evidence="2">
    <location>
        <begin position="20"/>
        <end position="240"/>
    </location>
</feature>
<protein>
    <submittedName>
        <fullName evidence="4">Coiled-coil domain-containing protein 134</fullName>
    </submittedName>
</protein>
<name>A0A7I4YH94_HAECO</name>
<dbReference type="PANTHER" id="PTHR14735">
    <property type="entry name" value="COILED-COIL DOMAIN-CONTAINING PROTEIN 134"/>
    <property type="match status" value="1"/>
</dbReference>
<evidence type="ECO:0000256" key="2">
    <source>
        <dbReference type="SAM" id="SignalP"/>
    </source>
</evidence>
<accession>A0A7I4YH94</accession>
<evidence type="ECO:0000313" key="3">
    <source>
        <dbReference type="Proteomes" id="UP000025227"/>
    </source>
</evidence>
<keyword evidence="2" id="KW-0732">Signal</keyword>
<dbReference type="AlphaFoldDB" id="A0A7I4YH94"/>
<feature type="compositionally biased region" description="Basic and acidic residues" evidence="1">
    <location>
        <begin position="206"/>
        <end position="227"/>
    </location>
</feature>
<dbReference type="Pfam" id="PF15002">
    <property type="entry name" value="ERK-JNK_inhib"/>
    <property type="match status" value="1"/>
</dbReference>
<proteinExistence type="predicted"/>
<dbReference type="OMA" id="FAWAYKF"/>
<dbReference type="WBParaSite" id="HCON_00091870-00001">
    <property type="protein sequence ID" value="HCON_00091870-00001"/>
    <property type="gene ID" value="HCON_00091870"/>
</dbReference>